<sequence length="523" mass="58076">MKFSNEVKVGFLVLLFSLGFAFLILTFGEVPFFKPAVKSYKVYFDNVAGLSVGAEVRVAGIKSGKVSSISLKEGKVEVVFELDKDIILYKDAQAEIGTLGLMGDKYLNVYPGGPQAGVLEEGGVITKTLGYADTDKLIKQMTSASENMKLMVETFQLILSENREGIRNVIQNLEALSRNLNLIAMENREALKGAIRNINLLAYNLNRTLPQTIENIDRLTRTLDSMAAENRQDIRETVENLKSLSYSLKSTLPELTTNLNELSKNLNLLVSENKQDIRTTVSNLSELTTSLKESSERLNSILATIERGEGTLGKLVKDEELYRNVVSGAKVFGKAGEVADKTNLNIGFRGELYRGGDSKGILTVKLQPDNEKYYLLEIVGDSRGRVYKEEVLPNQWVVKKEFKPEFTLQYARIFPFFGGTNLVLRGGLKESTGGVGADLLLSERLMITSDLWDFGRRDRPYDKDLKPNLQVGVNYKVSGPLYVRFGGDDILNSKLRGVFGGVGLMFTDNDLKYLLGGLRLPLP</sequence>
<dbReference type="AlphaFoldDB" id="A0A7C2VGJ2"/>
<evidence type="ECO:0000259" key="1">
    <source>
        <dbReference type="Pfam" id="PF02470"/>
    </source>
</evidence>
<dbReference type="InterPro" id="IPR003399">
    <property type="entry name" value="Mce/MlaD"/>
</dbReference>
<dbReference type="Pfam" id="PF02470">
    <property type="entry name" value="MlaD"/>
    <property type="match status" value="1"/>
</dbReference>
<dbReference type="GO" id="GO:0005548">
    <property type="term" value="F:phospholipid transporter activity"/>
    <property type="evidence" value="ECO:0007669"/>
    <property type="project" value="TreeGrafter"/>
</dbReference>
<evidence type="ECO:0000313" key="2">
    <source>
        <dbReference type="EMBL" id="HEW45336.1"/>
    </source>
</evidence>
<dbReference type="GO" id="GO:0005543">
    <property type="term" value="F:phospholipid binding"/>
    <property type="evidence" value="ECO:0007669"/>
    <property type="project" value="TreeGrafter"/>
</dbReference>
<organism evidence="2">
    <name type="scientific">Hydrogenobacter sp</name>
    <dbReference type="NCBI Taxonomy" id="2152829"/>
    <lineage>
        <taxon>Bacteria</taxon>
        <taxon>Pseudomonadati</taxon>
        <taxon>Aquificota</taxon>
        <taxon>Aquificia</taxon>
        <taxon>Aquificales</taxon>
        <taxon>Aquificaceae</taxon>
        <taxon>Hydrogenobacter</taxon>
    </lineage>
</organism>
<gene>
    <name evidence="2" type="ORF">ENO47_01495</name>
</gene>
<name>A0A7C2VGJ2_9AQUI</name>
<feature type="domain" description="Mce/MlaD" evidence="1">
    <location>
        <begin position="39"/>
        <end position="112"/>
    </location>
</feature>
<dbReference type="InterPro" id="IPR052336">
    <property type="entry name" value="MlaD_Phospholipid_Transporter"/>
</dbReference>
<proteinExistence type="predicted"/>
<dbReference type="EMBL" id="DSFP01000022">
    <property type="protein sequence ID" value="HEW45336.1"/>
    <property type="molecule type" value="Genomic_DNA"/>
</dbReference>
<dbReference type="PANTHER" id="PTHR33371">
    <property type="entry name" value="INTERMEMBRANE PHOSPHOLIPID TRANSPORT SYSTEM BINDING PROTEIN MLAD-RELATED"/>
    <property type="match status" value="1"/>
</dbReference>
<protein>
    <submittedName>
        <fullName evidence="2">MCE family protein</fullName>
    </submittedName>
</protein>
<dbReference type="PANTHER" id="PTHR33371:SF4">
    <property type="entry name" value="INTERMEMBRANE PHOSPHOLIPID TRANSPORT SYSTEM BINDING PROTEIN MLAD"/>
    <property type="match status" value="1"/>
</dbReference>
<reference evidence="2" key="1">
    <citation type="journal article" date="2020" name="mSystems">
        <title>Genome- and Community-Level Interaction Insights into Carbon Utilization and Element Cycling Functions of Hydrothermarchaeota in Hydrothermal Sediment.</title>
        <authorList>
            <person name="Zhou Z."/>
            <person name="Liu Y."/>
            <person name="Xu W."/>
            <person name="Pan J."/>
            <person name="Luo Z.H."/>
            <person name="Li M."/>
        </authorList>
    </citation>
    <scope>NUCLEOTIDE SEQUENCE [LARGE SCALE GENOMIC DNA]</scope>
    <source>
        <strain evidence="2">SpSt-132</strain>
    </source>
</reference>
<accession>A0A7C2VGJ2</accession>
<comment type="caution">
    <text evidence="2">The sequence shown here is derived from an EMBL/GenBank/DDBJ whole genome shotgun (WGS) entry which is preliminary data.</text>
</comment>